<keyword evidence="7" id="KW-1185">Reference proteome</keyword>
<dbReference type="OrthoDB" id="248779at2759"/>
<evidence type="ECO:0000259" key="5">
    <source>
        <dbReference type="Pfam" id="PF03871"/>
    </source>
</evidence>
<evidence type="ECO:0000313" key="6">
    <source>
        <dbReference type="EMBL" id="PWA91343.1"/>
    </source>
</evidence>
<dbReference type="InterPro" id="IPR000783">
    <property type="entry name" value="RNA_pol_subH/Rpb5_C"/>
</dbReference>
<feature type="domain" description="RNA polymerase Rpb5 N-terminal" evidence="5">
    <location>
        <begin position="6"/>
        <end position="88"/>
    </location>
</feature>
<dbReference type="GO" id="GO:0005736">
    <property type="term" value="C:RNA polymerase I complex"/>
    <property type="evidence" value="ECO:0007669"/>
    <property type="project" value="TreeGrafter"/>
</dbReference>
<evidence type="ECO:0000256" key="1">
    <source>
        <dbReference type="ARBA" id="ARBA00004123"/>
    </source>
</evidence>
<dbReference type="Proteomes" id="UP000245207">
    <property type="component" value="Unassembled WGS sequence"/>
</dbReference>
<feature type="domain" description="RNA polymerase subunit H/Rpb5 C-terminal" evidence="4">
    <location>
        <begin position="133"/>
        <end position="195"/>
    </location>
</feature>
<dbReference type="FunFam" id="3.40.1340.10:FF:000001">
    <property type="entry name" value="DNA-directed RNA polymerases I, II, and III subunit RPABC1"/>
    <property type="match status" value="1"/>
</dbReference>
<dbReference type="SUPFAM" id="SSF55287">
    <property type="entry name" value="RPB5-like RNA polymerase subunit"/>
    <property type="match status" value="1"/>
</dbReference>
<dbReference type="Gene3D" id="3.90.940.20">
    <property type="entry name" value="RPB5-like RNA polymerase subunit"/>
    <property type="match status" value="1"/>
</dbReference>
<dbReference type="STRING" id="35608.A0A2U1Q078"/>
<dbReference type="GO" id="GO:0042797">
    <property type="term" value="P:tRNA transcription by RNA polymerase III"/>
    <property type="evidence" value="ECO:0007669"/>
    <property type="project" value="TreeGrafter"/>
</dbReference>
<dbReference type="GO" id="GO:0003899">
    <property type="term" value="F:DNA-directed RNA polymerase activity"/>
    <property type="evidence" value="ECO:0007669"/>
    <property type="project" value="InterPro"/>
</dbReference>
<keyword evidence="2" id="KW-0539">Nucleus</keyword>
<name>A0A2U1Q078_ARTAN</name>
<dbReference type="FunFam" id="3.90.940.20:FF:000001">
    <property type="entry name" value="DNA-directed RNA polymerases I, II, and III subunit RPABC1"/>
    <property type="match status" value="1"/>
</dbReference>
<dbReference type="GO" id="GO:0005665">
    <property type="term" value="C:RNA polymerase II, core complex"/>
    <property type="evidence" value="ECO:0007669"/>
    <property type="project" value="TreeGrafter"/>
</dbReference>
<sequence length="225" mass="26107">MSLPDSEIMRLHRIRKTCFEMLKDRGYEVEDSEIDMSRKEFIDMHNGDIRRENLTINKSKPGNTDQIRVFFPDDLSKIGVGVIKKYLIVMEHDNVRRAIIVVRTGLTPSAKASQSEVAGKFQIEVFQEAELLVNIRYHNLVPDHVPLTDDEKKALLNKYTVKEPQLPRILASDPVARYYGLRRGQVVKILRPIETGTSERDKDDFESNKRDRENEICYVTYRIVG</sequence>
<accession>A0A2U1Q078</accession>
<comment type="caution">
    <text evidence="6">The sequence shown here is derived from an EMBL/GenBank/DDBJ whole genome shotgun (WGS) entry which is preliminary data.</text>
</comment>
<dbReference type="InterPro" id="IPR014381">
    <property type="entry name" value="Arch_Rpo5/euc_Rpb5"/>
</dbReference>
<reference evidence="6 7" key="1">
    <citation type="journal article" date="2018" name="Mol. Plant">
        <title>The genome of Artemisia annua provides insight into the evolution of Asteraceae family and artemisinin biosynthesis.</title>
        <authorList>
            <person name="Shen Q."/>
            <person name="Zhang L."/>
            <person name="Liao Z."/>
            <person name="Wang S."/>
            <person name="Yan T."/>
            <person name="Shi P."/>
            <person name="Liu M."/>
            <person name="Fu X."/>
            <person name="Pan Q."/>
            <person name="Wang Y."/>
            <person name="Lv Z."/>
            <person name="Lu X."/>
            <person name="Zhang F."/>
            <person name="Jiang W."/>
            <person name="Ma Y."/>
            <person name="Chen M."/>
            <person name="Hao X."/>
            <person name="Li L."/>
            <person name="Tang Y."/>
            <person name="Lv G."/>
            <person name="Zhou Y."/>
            <person name="Sun X."/>
            <person name="Brodelius P.E."/>
            <person name="Rose J.K.C."/>
            <person name="Tang K."/>
        </authorList>
    </citation>
    <scope>NUCLEOTIDE SEQUENCE [LARGE SCALE GENOMIC DNA]</scope>
    <source>
        <strain evidence="7">cv. Huhao1</strain>
        <tissue evidence="6">Leaf</tissue>
    </source>
</reference>
<organism evidence="6 7">
    <name type="scientific">Artemisia annua</name>
    <name type="common">Sweet wormwood</name>
    <dbReference type="NCBI Taxonomy" id="35608"/>
    <lineage>
        <taxon>Eukaryota</taxon>
        <taxon>Viridiplantae</taxon>
        <taxon>Streptophyta</taxon>
        <taxon>Embryophyta</taxon>
        <taxon>Tracheophyta</taxon>
        <taxon>Spermatophyta</taxon>
        <taxon>Magnoliopsida</taxon>
        <taxon>eudicotyledons</taxon>
        <taxon>Gunneridae</taxon>
        <taxon>Pentapetalae</taxon>
        <taxon>asterids</taxon>
        <taxon>campanulids</taxon>
        <taxon>Asterales</taxon>
        <taxon>Asteraceae</taxon>
        <taxon>Asteroideae</taxon>
        <taxon>Anthemideae</taxon>
        <taxon>Artemisiinae</taxon>
        <taxon>Artemisia</taxon>
    </lineage>
</organism>
<dbReference type="GO" id="GO:0006366">
    <property type="term" value="P:transcription by RNA polymerase II"/>
    <property type="evidence" value="ECO:0007669"/>
    <property type="project" value="TreeGrafter"/>
</dbReference>
<gene>
    <name evidence="6" type="ORF">CTI12_AA091370</name>
</gene>
<dbReference type="InterPro" id="IPR036710">
    <property type="entry name" value="RNA_pol_Rpb5_N_sf"/>
</dbReference>
<dbReference type="Pfam" id="PF01191">
    <property type="entry name" value="RNA_pol_Rpb5_C"/>
    <property type="match status" value="1"/>
</dbReference>
<dbReference type="GO" id="GO:0006362">
    <property type="term" value="P:transcription elongation by RNA polymerase I"/>
    <property type="evidence" value="ECO:0007669"/>
    <property type="project" value="TreeGrafter"/>
</dbReference>
<dbReference type="Gene3D" id="3.40.1340.10">
    <property type="entry name" value="RNA polymerase, Rpb5, N-terminal domain"/>
    <property type="match status" value="1"/>
</dbReference>
<dbReference type="GO" id="GO:0003677">
    <property type="term" value="F:DNA binding"/>
    <property type="evidence" value="ECO:0007669"/>
    <property type="project" value="InterPro"/>
</dbReference>
<evidence type="ECO:0000256" key="3">
    <source>
        <dbReference type="ARBA" id="ARBA00025765"/>
    </source>
</evidence>
<dbReference type="PANTHER" id="PTHR10535:SF20">
    <property type="entry name" value="DNA-DIRECTED RNA POLYMERASE"/>
    <property type="match status" value="1"/>
</dbReference>
<keyword evidence="6" id="KW-0804">Transcription</keyword>
<proteinExistence type="inferred from homology"/>
<dbReference type="InterPro" id="IPR005571">
    <property type="entry name" value="RNA_pol_Rpb5_N"/>
</dbReference>
<dbReference type="EMBL" id="PKPP01000552">
    <property type="protein sequence ID" value="PWA91343.1"/>
    <property type="molecule type" value="Genomic_DNA"/>
</dbReference>
<dbReference type="InterPro" id="IPR035913">
    <property type="entry name" value="RPB5-like_sf"/>
</dbReference>
<evidence type="ECO:0000313" key="7">
    <source>
        <dbReference type="Proteomes" id="UP000245207"/>
    </source>
</evidence>
<dbReference type="GO" id="GO:0005666">
    <property type="term" value="C:RNA polymerase III complex"/>
    <property type="evidence" value="ECO:0007669"/>
    <property type="project" value="TreeGrafter"/>
</dbReference>
<comment type="similarity">
    <text evidence="3">Belongs to the archaeal Rpo5/eukaryotic RPB5 RNA polymerase subunit family.</text>
</comment>
<keyword evidence="6" id="KW-0240">DNA-directed RNA polymerase</keyword>
<dbReference type="PANTHER" id="PTHR10535">
    <property type="entry name" value="DNA-DIRECTED RNA POLYMERASES I, II, AND III SUBUNIT RPABC1"/>
    <property type="match status" value="1"/>
</dbReference>
<evidence type="ECO:0000256" key="2">
    <source>
        <dbReference type="ARBA" id="ARBA00023242"/>
    </source>
</evidence>
<dbReference type="PIRSF" id="PIRSF000747">
    <property type="entry name" value="RPB5"/>
    <property type="match status" value="1"/>
</dbReference>
<dbReference type="Pfam" id="PF03871">
    <property type="entry name" value="RNA_pol_Rpb5_N"/>
    <property type="match status" value="1"/>
</dbReference>
<protein>
    <submittedName>
        <fullName evidence="6">DNA-directed RNA polymerases I, II, and III subunit RPABC1</fullName>
    </submittedName>
</protein>
<dbReference type="AlphaFoldDB" id="A0A2U1Q078"/>
<comment type="subcellular location">
    <subcellularLocation>
        <location evidence="1">Nucleus</location>
    </subcellularLocation>
</comment>
<evidence type="ECO:0000259" key="4">
    <source>
        <dbReference type="Pfam" id="PF01191"/>
    </source>
</evidence>
<dbReference type="SUPFAM" id="SSF53036">
    <property type="entry name" value="Eukaryotic RPB5 N-terminal domain"/>
    <property type="match status" value="1"/>
</dbReference>